<evidence type="ECO:0000313" key="2">
    <source>
        <dbReference type="EMBL" id="AFM20371.1"/>
    </source>
</evidence>
<dbReference type="EMBL" id="CP003054">
    <property type="protein sequence ID" value="AFM20371.1"/>
    <property type="molecule type" value="Genomic_DNA"/>
</dbReference>
<gene>
    <name evidence="2" type="ordered locus">Mycch_5739</name>
</gene>
<feature type="transmembrane region" description="Helical" evidence="1">
    <location>
        <begin position="123"/>
        <end position="141"/>
    </location>
</feature>
<feature type="transmembrane region" description="Helical" evidence="1">
    <location>
        <begin position="207"/>
        <end position="226"/>
    </location>
</feature>
<dbReference type="AlphaFoldDB" id="I4BSW4"/>
<reference evidence="2 3" key="1">
    <citation type="submission" date="2012-06" db="EMBL/GenBank/DDBJ databases">
        <title>Complete sequence of plasmid 1 of Mycobacterium chubuense NBB4.</title>
        <authorList>
            <consortium name="US DOE Joint Genome Institute"/>
            <person name="Lucas S."/>
            <person name="Han J."/>
            <person name="Lapidus A."/>
            <person name="Cheng J.-F."/>
            <person name="Goodwin L."/>
            <person name="Pitluck S."/>
            <person name="Peters L."/>
            <person name="Mikhailova N."/>
            <person name="Teshima H."/>
            <person name="Detter J.C."/>
            <person name="Han C."/>
            <person name="Tapia R."/>
            <person name="Land M."/>
            <person name="Hauser L."/>
            <person name="Kyrpides N."/>
            <person name="Ivanova N."/>
            <person name="Pagani I."/>
            <person name="Mattes T."/>
            <person name="Holmes A."/>
            <person name="Rutledge P."/>
            <person name="Paulsen I."/>
            <person name="Coleman N."/>
            <person name="Woyke T."/>
        </authorList>
    </citation>
    <scope>NUCLEOTIDE SEQUENCE [LARGE SCALE GENOMIC DNA]</scope>
    <source>
        <strain evidence="2 3">NBB4</strain>
        <plasmid evidence="2 3">pMYCCH.01</plasmid>
    </source>
</reference>
<keyword evidence="1" id="KW-1133">Transmembrane helix</keyword>
<sequence length="489" mass="50319">MTVSLVTDERLVVPPVLGWAVLTGGAVALFATYWDEAWHTDIGRDSAWIAPHLLLYGAMAVAGSAIAAWGVRTWWTTRSLRTALRYQPVLVAGLGGAATLAAAPIDQLWHARFGRDAVLWSPPHMLVVFASSALIAGLIAGMPHHRRAMRCAASILLFGNAIAVVFEYETDVPQFSETLYLPIFLATGLAVAWVARAAVPVRAPVTTMVLGYAVVRLGIAAALAVLGRSGPDLPVAVLGFALVDLPLPHAVQRYAAGAAGASALGWAAAAAGLSSQSPDAVAIVALPTIIVCVVVVVAGGFGRRGVAVAGAVAAVIVVAVTSTPVPAHAHDPGQGAPRGRIELVADSDDARTISLRATVADGCGGLAASRLVARRAGVTVSAALRAEPGCVFSGRIAVPTEGRWFVYIEMLRDGETLEAWVAVPAGHSAHVAEGRELYLPARAGSADRPVQIAAGAMLYLLGLALLVAAARVVRRGPGTGPTGDVVASR</sequence>
<keyword evidence="3" id="KW-1185">Reference proteome</keyword>
<evidence type="ECO:0000313" key="3">
    <source>
        <dbReference type="Proteomes" id="UP000006057"/>
    </source>
</evidence>
<feature type="transmembrane region" description="Helical" evidence="1">
    <location>
        <begin position="53"/>
        <end position="71"/>
    </location>
</feature>
<dbReference type="KEGG" id="mcb:Mycch_5739"/>
<dbReference type="OrthoDB" id="919086at2"/>
<dbReference type="PATRIC" id="fig|710421.3.peg.5720"/>
<organism evidence="2 3">
    <name type="scientific">Mycolicibacterium chubuense (strain NBB4)</name>
    <name type="common">Mycobacterium chubuense</name>
    <dbReference type="NCBI Taxonomy" id="710421"/>
    <lineage>
        <taxon>Bacteria</taxon>
        <taxon>Bacillati</taxon>
        <taxon>Actinomycetota</taxon>
        <taxon>Actinomycetes</taxon>
        <taxon>Mycobacteriales</taxon>
        <taxon>Mycobacteriaceae</taxon>
        <taxon>Mycolicibacterium</taxon>
    </lineage>
</organism>
<dbReference type="RefSeq" id="WP_014805643.1">
    <property type="nucleotide sequence ID" value="NC_018022.1"/>
</dbReference>
<keyword evidence="1" id="KW-0812">Transmembrane</keyword>
<proteinExistence type="predicted"/>
<feature type="transmembrane region" description="Helical" evidence="1">
    <location>
        <begin position="178"/>
        <end position="195"/>
    </location>
</feature>
<dbReference type="HOGENOM" id="CLU_595568_0_0_11"/>
<feature type="transmembrane region" description="Helical" evidence="1">
    <location>
        <begin position="307"/>
        <end position="325"/>
    </location>
</feature>
<name>I4BSW4_MYCCN</name>
<feature type="transmembrane region" description="Helical" evidence="1">
    <location>
        <begin position="148"/>
        <end position="166"/>
    </location>
</feature>
<dbReference type="Proteomes" id="UP000006057">
    <property type="component" value="Plasmid pMYCCH.01"/>
</dbReference>
<feature type="transmembrane region" description="Helical" evidence="1">
    <location>
        <begin position="280"/>
        <end position="301"/>
    </location>
</feature>
<keyword evidence="1" id="KW-0472">Membrane</keyword>
<feature type="transmembrane region" description="Helical" evidence="1">
    <location>
        <begin position="12"/>
        <end position="33"/>
    </location>
</feature>
<evidence type="ECO:0000256" key="1">
    <source>
        <dbReference type="SAM" id="Phobius"/>
    </source>
</evidence>
<protein>
    <submittedName>
        <fullName evidence="2">Uncharacterized protein</fullName>
    </submittedName>
</protein>
<accession>I4BSW4</accession>
<geneLocation type="plasmid" evidence="2 3">
    <name>pMYCCH.01</name>
</geneLocation>
<keyword evidence="2" id="KW-0614">Plasmid</keyword>
<feature type="transmembrane region" description="Helical" evidence="1">
    <location>
        <begin position="452"/>
        <end position="473"/>
    </location>
</feature>
<feature type="transmembrane region" description="Helical" evidence="1">
    <location>
        <begin position="83"/>
        <end position="103"/>
    </location>
</feature>